<comment type="caution">
    <text evidence="1">The sequence shown here is derived from an EMBL/GenBank/DDBJ whole genome shotgun (WGS) entry which is preliminary data.</text>
</comment>
<gene>
    <name evidence="1" type="ORF">NZ47_10505</name>
</gene>
<dbReference type="EMBL" id="JSCE01000197">
    <property type="protein sequence ID" value="KHM51449.1"/>
    <property type="molecule type" value="Genomic_DNA"/>
</dbReference>
<dbReference type="STRING" id="82374.NZ47_10505"/>
<evidence type="ECO:0000313" key="1">
    <source>
        <dbReference type="EMBL" id="KHM51449.1"/>
    </source>
</evidence>
<evidence type="ECO:0000313" key="2">
    <source>
        <dbReference type="Proteomes" id="UP000030993"/>
    </source>
</evidence>
<organism evidence="1 2">
    <name type="scientific">Anaerovibrio lipolyticus</name>
    <dbReference type="NCBI Taxonomy" id="82374"/>
    <lineage>
        <taxon>Bacteria</taxon>
        <taxon>Bacillati</taxon>
        <taxon>Bacillota</taxon>
        <taxon>Negativicutes</taxon>
        <taxon>Selenomonadales</taxon>
        <taxon>Selenomonadaceae</taxon>
        <taxon>Anaerovibrio</taxon>
    </lineage>
</organism>
<dbReference type="Proteomes" id="UP000030993">
    <property type="component" value="Unassembled WGS sequence"/>
</dbReference>
<dbReference type="AlphaFoldDB" id="A0A0B2JUV3"/>
<dbReference type="RefSeq" id="WP_039210339.1">
    <property type="nucleotide sequence ID" value="NZ_JSCE01000197.1"/>
</dbReference>
<name>A0A0B2JUV3_9FIRM</name>
<sequence>MEQQNTEPKADLFKAIGVFFDKLFTTQQNTFDDLAKQHADKIDKLILETEANDKLAFKSGFFTITYVTDTVMKLKVLLYYLDKNGEIVEQKSVTSRDPKCLTPDAFKELKEKKEIKYPIEHP</sequence>
<protein>
    <submittedName>
        <fullName evidence="1">Uncharacterized protein</fullName>
    </submittedName>
</protein>
<keyword evidence="2" id="KW-1185">Reference proteome</keyword>
<accession>A0A0B2JUV3</accession>
<proteinExistence type="predicted"/>
<reference evidence="1 2" key="1">
    <citation type="journal article" date="2013" name="PLoS ONE">
        <title>Identification and characterization of three novel lipases belonging to families II and V from Anaerovibrio lipolyticus 5ST.</title>
        <authorList>
            <person name="Prive F."/>
            <person name="Kaderbhai N.N."/>
            <person name="Girdwood S."/>
            <person name="Worgan H.J."/>
            <person name="Pinloche E."/>
            <person name="Scollan N.D."/>
            <person name="Huws S.A."/>
            <person name="Newbold C.J."/>
        </authorList>
    </citation>
    <scope>NUCLEOTIDE SEQUENCE [LARGE SCALE GENOMIC DNA]</scope>
    <source>
        <strain evidence="1 2">5S</strain>
    </source>
</reference>